<feature type="domain" description="RNA polymerase sigma-70 region 2" evidence="5">
    <location>
        <begin position="73"/>
        <end position="140"/>
    </location>
</feature>
<dbReference type="GO" id="GO:0006352">
    <property type="term" value="P:DNA-templated transcription initiation"/>
    <property type="evidence" value="ECO:0007669"/>
    <property type="project" value="InterPro"/>
</dbReference>
<proteinExistence type="inferred from homology"/>
<organism evidence="7 8">
    <name type="scientific">Paracidovorax valerianellae</name>
    <dbReference type="NCBI Taxonomy" id="187868"/>
    <lineage>
        <taxon>Bacteria</taxon>
        <taxon>Pseudomonadati</taxon>
        <taxon>Pseudomonadota</taxon>
        <taxon>Betaproteobacteria</taxon>
        <taxon>Burkholderiales</taxon>
        <taxon>Comamonadaceae</taxon>
        <taxon>Paracidovorax</taxon>
    </lineage>
</organism>
<evidence type="ECO:0000259" key="5">
    <source>
        <dbReference type="Pfam" id="PF04542"/>
    </source>
</evidence>
<dbReference type="EMBL" id="FMZC01000003">
    <property type="protein sequence ID" value="SDC69907.1"/>
    <property type="molecule type" value="Genomic_DNA"/>
</dbReference>
<evidence type="ECO:0000256" key="3">
    <source>
        <dbReference type="ARBA" id="ARBA00023082"/>
    </source>
</evidence>
<feature type="domain" description="RNA polymerase sigma factor 70 region 4 type 2" evidence="6">
    <location>
        <begin position="172"/>
        <end position="224"/>
    </location>
</feature>
<evidence type="ECO:0000313" key="7">
    <source>
        <dbReference type="EMBL" id="SDC69907.1"/>
    </source>
</evidence>
<dbReference type="GO" id="GO:0003677">
    <property type="term" value="F:DNA binding"/>
    <property type="evidence" value="ECO:0007669"/>
    <property type="project" value="InterPro"/>
</dbReference>
<evidence type="ECO:0000256" key="2">
    <source>
        <dbReference type="ARBA" id="ARBA00023015"/>
    </source>
</evidence>
<accession>A0A1G6NRM7</accession>
<reference evidence="7 8" key="1">
    <citation type="submission" date="2016-10" db="EMBL/GenBank/DDBJ databases">
        <authorList>
            <person name="de Groot N.N."/>
        </authorList>
    </citation>
    <scope>NUCLEOTIDE SEQUENCE [LARGE SCALE GENOMIC DNA]</scope>
    <source>
        <strain evidence="7 8">DSM 16619</strain>
    </source>
</reference>
<dbReference type="STRING" id="187868.SAMN05192589_10321"/>
<dbReference type="Gene3D" id="1.10.10.10">
    <property type="entry name" value="Winged helix-like DNA-binding domain superfamily/Winged helix DNA-binding domain"/>
    <property type="match status" value="1"/>
</dbReference>
<protein>
    <submittedName>
        <fullName evidence="7">RNA polymerase sigma-70 factor, ECF subfamily</fullName>
    </submittedName>
</protein>
<dbReference type="InterPro" id="IPR007627">
    <property type="entry name" value="RNA_pol_sigma70_r2"/>
</dbReference>
<gene>
    <name evidence="7" type="ORF">SAMN05192589_10321</name>
</gene>
<dbReference type="InterPro" id="IPR013249">
    <property type="entry name" value="RNA_pol_sigma70_r4_t2"/>
</dbReference>
<dbReference type="InterPro" id="IPR014284">
    <property type="entry name" value="RNA_pol_sigma-70_dom"/>
</dbReference>
<dbReference type="Pfam" id="PF04542">
    <property type="entry name" value="Sigma70_r2"/>
    <property type="match status" value="1"/>
</dbReference>
<dbReference type="Pfam" id="PF08281">
    <property type="entry name" value="Sigma70_r4_2"/>
    <property type="match status" value="1"/>
</dbReference>
<dbReference type="Gene3D" id="1.10.1740.10">
    <property type="match status" value="1"/>
</dbReference>
<evidence type="ECO:0000256" key="1">
    <source>
        <dbReference type="ARBA" id="ARBA00010641"/>
    </source>
</evidence>
<dbReference type="CDD" id="cd06171">
    <property type="entry name" value="Sigma70_r4"/>
    <property type="match status" value="1"/>
</dbReference>
<dbReference type="AlphaFoldDB" id="A0A1G6NRM7"/>
<dbReference type="InterPro" id="IPR039425">
    <property type="entry name" value="RNA_pol_sigma-70-like"/>
</dbReference>
<keyword evidence="3" id="KW-0731">Sigma factor</keyword>
<dbReference type="InterPro" id="IPR036388">
    <property type="entry name" value="WH-like_DNA-bd_sf"/>
</dbReference>
<evidence type="ECO:0000313" key="8">
    <source>
        <dbReference type="Proteomes" id="UP000198781"/>
    </source>
</evidence>
<dbReference type="SUPFAM" id="SSF88946">
    <property type="entry name" value="Sigma2 domain of RNA polymerase sigma factors"/>
    <property type="match status" value="1"/>
</dbReference>
<dbReference type="InterPro" id="IPR013324">
    <property type="entry name" value="RNA_pol_sigma_r3/r4-like"/>
</dbReference>
<evidence type="ECO:0000259" key="6">
    <source>
        <dbReference type="Pfam" id="PF08281"/>
    </source>
</evidence>
<comment type="similarity">
    <text evidence="1">Belongs to the sigma-70 factor family. ECF subfamily.</text>
</comment>
<dbReference type="SUPFAM" id="SSF88659">
    <property type="entry name" value="Sigma3 and sigma4 domains of RNA polymerase sigma factors"/>
    <property type="match status" value="1"/>
</dbReference>
<dbReference type="InterPro" id="IPR013325">
    <property type="entry name" value="RNA_pol_sigma_r2"/>
</dbReference>
<keyword evidence="2" id="KW-0805">Transcription regulation</keyword>
<dbReference type="GO" id="GO:0016987">
    <property type="term" value="F:sigma factor activity"/>
    <property type="evidence" value="ECO:0007669"/>
    <property type="project" value="UniProtKB-KW"/>
</dbReference>
<dbReference type="PANTHER" id="PTHR43133:SF62">
    <property type="entry name" value="RNA POLYMERASE SIGMA FACTOR SIGZ"/>
    <property type="match status" value="1"/>
</dbReference>
<dbReference type="Proteomes" id="UP000198781">
    <property type="component" value="Unassembled WGS sequence"/>
</dbReference>
<evidence type="ECO:0000256" key="4">
    <source>
        <dbReference type="ARBA" id="ARBA00023163"/>
    </source>
</evidence>
<dbReference type="PANTHER" id="PTHR43133">
    <property type="entry name" value="RNA POLYMERASE ECF-TYPE SIGMA FACTO"/>
    <property type="match status" value="1"/>
</dbReference>
<keyword evidence="4" id="KW-0804">Transcription</keyword>
<keyword evidence="8" id="KW-1185">Reference proteome</keyword>
<name>A0A1G6NRM7_9BURK</name>
<dbReference type="NCBIfam" id="TIGR02937">
    <property type="entry name" value="sigma70-ECF"/>
    <property type="match status" value="1"/>
</dbReference>
<sequence length="233" mass="26310">MGCDLIRRVLRISSMTTVRQPAERPSRPRKSWPPYLSIVTQPNTFGANPTGEELSALVQAVATRGDRQAFAALFKHFAPRVKAYLIRLGTAEATAEDLAQEALVSVWRKAHLFDPAHAGVSTWVFTIARNLRVDHFRRRSHQELELEEGQAERVPDTAPAPDEHCHAAQQEDEVRRAMQQLSPDQAHVLRLSFFEEYPHAQIAQDLGIPLGTVKSRVRLAMNHLRRLLGHLEP</sequence>